<evidence type="ECO:0000256" key="4">
    <source>
        <dbReference type="ARBA" id="ARBA00022722"/>
    </source>
</evidence>
<dbReference type="PANTHER" id="PTHR22930:SF85">
    <property type="entry name" value="GH03217P-RELATED"/>
    <property type="match status" value="1"/>
</dbReference>
<keyword evidence="7" id="KW-0539">Nucleus</keyword>
<dbReference type="PANTHER" id="PTHR22930">
    <property type="match status" value="1"/>
</dbReference>
<evidence type="ECO:0000259" key="8">
    <source>
        <dbReference type="Pfam" id="PF13359"/>
    </source>
</evidence>
<keyword evidence="5" id="KW-0479">Metal-binding</keyword>
<dbReference type="GO" id="GO:0016787">
    <property type="term" value="F:hydrolase activity"/>
    <property type="evidence" value="ECO:0007669"/>
    <property type="project" value="UniProtKB-KW"/>
</dbReference>
<sequence length="286" mass="33344">MPVTPFELLLPKFMKMYRLTPELALNFYRRIETFLEEPQRENIYSKLFKVSTSIHKVVIKPIRSVRVVSDIISTFVLNEYVKFPINNEDTQHIRARFFEKFNFLNVLGCVDGTYISIIQPPEDNPVSPGLVYLNRKGFYSINTQLICDADLRILAMNARFPRSTHNSTIWQMSNVRNVSENTPEGRYTKAHCRTRNTIERCIGVLKSRFKCLRKHRFFHYDLVAAANIIYSCGVLHNICIDANLDYEGEIIIEEHEIVNDVPDNDLPENLLRIARGIQKNVVQEFI</sequence>
<evidence type="ECO:0000313" key="10">
    <source>
        <dbReference type="Proteomes" id="UP001162156"/>
    </source>
</evidence>
<comment type="caution">
    <text evidence="9">The sequence shown here is derived from an EMBL/GenBank/DDBJ whole genome shotgun (WGS) entry which is preliminary data.</text>
</comment>
<comment type="similarity">
    <text evidence="3">Belongs to the HARBI1 family.</text>
</comment>
<comment type="subcellular location">
    <subcellularLocation>
        <location evidence="2">Nucleus</location>
    </subcellularLocation>
</comment>
<evidence type="ECO:0000256" key="2">
    <source>
        <dbReference type="ARBA" id="ARBA00004123"/>
    </source>
</evidence>
<evidence type="ECO:0000256" key="6">
    <source>
        <dbReference type="ARBA" id="ARBA00022801"/>
    </source>
</evidence>
<dbReference type="GO" id="GO:0004518">
    <property type="term" value="F:nuclease activity"/>
    <property type="evidence" value="ECO:0007669"/>
    <property type="project" value="UniProtKB-KW"/>
</dbReference>
<dbReference type="AlphaFoldDB" id="A0AAV8X842"/>
<comment type="cofactor">
    <cofactor evidence="1">
        <name>a divalent metal cation</name>
        <dbReference type="ChEBI" id="CHEBI:60240"/>
    </cofactor>
</comment>
<organism evidence="9 10">
    <name type="scientific">Rhamnusium bicolor</name>
    <dbReference type="NCBI Taxonomy" id="1586634"/>
    <lineage>
        <taxon>Eukaryota</taxon>
        <taxon>Metazoa</taxon>
        <taxon>Ecdysozoa</taxon>
        <taxon>Arthropoda</taxon>
        <taxon>Hexapoda</taxon>
        <taxon>Insecta</taxon>
        <taxon>Pterygota</taxon>
        <taxon>Neoptera</taxon>
        <taxon>Endopterygota</taxon>
        <taxon>Coleoptera</taxon>
        <taxon>Polyphaga</taxon>
        <taxon>Cucujiformia</taxon>
        <taxon>Chrysomeloidea</taxon>
        <taxon>Cerambycidae</taxon>
        <taxon>Lepturinae</taxon>
        <taxon>Rhagiini</taxon>
        <taxon>Rhamnusium</taxon>
    </lineage>
</organism>
<evidence type="ECO:0000313" key="9">
    <source>
        <dbReference type="EMBL" id="KAJ8934791.1"/>
    </source>
</evidence>
<evidence type="ECO:0000256" key="1">
    <source>
        <dbReference type="ARBA" id="ARBA00001968"/>
    </source>
</evidence>
<proteinExistence type="inferred from homology"/>
<evidence type="ECO:0000256" key="5">
    <source>
        <dbReference type="ARBA" id="ARBA00022723"/>
    </source>
</evidence>
<feature type="domain" description="DDE Tnp4" evidence="8">
    <location>
        <begin position="184"/>
        <end position="237"/>
    </location>
</feature>
<dbReference type="Proteomes" id="UP001162156">
    <property type="component" value="Unassembled WGS sequence"/>
</dbReference>
<evidence type="ECO:0000256" key="3">
    <source>
        <dbReference type="ARBA" id="ARBA00006958"/>
    </source>
</evidence>
<dbReference type="InterPro" id="IPR027806">
    <property type="entry name" value="HARBI1_dom"/>
</dbReference>
<reference evidence="9" key="1">
    <citation type="journal article" date="2023" name="Insect Mol. Biol.">
        <title>Genome sequencing provides insights into the evolution of gene families encoding plant cell wall-degrading enzymes in longhorned beetles.</title>
        <authorList>
            <person name="Shin N.R."/>
            <person name="Okamura Y."/>
            <person name="Kirsch R."/>
            <person name="Pauchet Y."/>
        </authorList>
    </citation>
    <scope>NUCLEOTIDE SEQUENCE</scope>
    <source>
        <strain evidence="9">RBIC_L_NR</strain>
    </source>
</reference>
<keyword evidence="6" id="KW-0378">Hydrolase</keyword>
<keyword evidence="10" id="KW-1185">Reference proteome</keyword>
<dbReference type="EMBL" id="JANEYF010003664">
    <property type="protein sequence ID" value="KAJ8934791.1"/>
    <property type="molecule type" value="Genomic_DNA"/>
</dbReference>
<evidence type="ECO:0000256" key="7">
    <source>
        <dbReference type="ARBA" id="ARBA00023242"/>
    </source>
</evidence>
<protein>
    <recommendedName>
        <fullName evidence="8">DDE Tnp4 domain-containing protein</fullName>
    </recommendedName>
</protein>
<dbReference type="GO" id="GO:0005634">
    <property type="term" value="C:nucleus"/>
    <property type="evidence" value="ECO:0007669"/>
    <property type="project" value="UniProtKB-SubCell"/>
</dbReference>
<dbReference type="Pfam" id="PF13359">
    <property type="entry name" value="DDE_Tnp_4"/>
    <property type="match status" value="2"/>
</dbReference>
<accession>A0AAV8X842</accession>
<feature type="domain" description="DDE Tnp4" evidence="8">
    <location>
        <begin position="110"/>
        <end position="177"/>
    </location>
</feature>
<name>A0AAV8X842_9CUCU</name>
<dbReference type="InterPro" id="IPR045249">
    <property type="entry name" value="HARBI1-like"/>
</dbReference>
<keyword evidence="4" id="KW-0540">Nuclease</keyword>
<dbReference type="GO" id="GO:0046872">
    <property type="term" value="F:metal ion binding"/>
    <property type="evidence" value="ECO:0007669"/>
    <property type="project" value="UniProtKB-KW"/>
</dbReference>
<gene>
    <name evidence="9" type="ORF">NQ314_013197</name>
</gene>